<dbReference type="Proteomes" id="UP000028933">
    <property type="component" value="Chromosome"/>
</dbReference>
<reference evidence="2" key="1">
    <citation type="journal article" date="2013" name="Lancet">
        <title>First case of E anophelis outbreak in an intensive-care unit.</title>
        <authorList>
            <person name="Teo J."/>
            <person name="Tan S.Y."/>
            <person name="Tay M."/>
            <person name="Ding Y."/>
            <person name="Kjelleberg S."/>
            <person name="Givskov M."/>
            <person name="Lin R.T."/>
            <person name="Yang L."/>
        </authorList>
    </citation>
    <scope>NUCLEOTIDE SEQUENCE [LARGE SCALE GENOMIC DNA]</scope>
    <source>
        <strain evidence="2">NUHP1</strain>
    </source>
</reference>
<protein>
    <recommendedName>
        <fullName evidence="1">Type II CBASS E2 protein domain-containing protein</fullName>
    </recommendedName>
</protein>
<gene>
    <name evidence="2" type="ORF">BD94_1613</name>
</gene>
<proteinExistence type="predicted"/>
<organism evidence="2 3">
    <name type="scientific">Elizabethkingia anophelis NUHP1</name>
    <dbReference type="NCBI Taxonomy" id="1338011"/>
    <lineage>
        <taxon>Bacteria</taxon>
        <taxon>Pseudomonadati</taxon>
        <taxon>Bacteroidota</taxon>
        <taxon>Flavobacteriia</taxon>
        <taxon>Flavobacteriales</taxon>
        <taxon>Weeksellaceae</taxon>
        <taxon>Elizabethkingia</taxon>
    </lineage>
</organism>
<dbReference type="InterPro" id="IPR058588">
    <property type="entry name" value="E2-CBASS"/>
</dbReference>
<dbReference type="eggNOG" id="ENOG50347ZD">
    <property type="taxonomic scope" value="Bacteria"/>
</dbReference>
<dbReference type="Pfam" id="PF26395">
    <property type="entry name" value="E2-CBASS"/>
    <property type="match status" value="1"/>
</dbReference>
<evidence type="ECO:0000313" key="2">
    <source>
        <dbReference type="EMBL" id="AIL45388.1"/>
    </source>
</evidence>
<feature type="domain" description="Type II CBASS E2 protein" evidence="1">
    <location>
        <begin position="27"/>
        <end position="140"/>
    </location>
</feature>
<evidence type="ECO:0000259" key="1">
    <source>
        <dbReference type="Pfam" id="PF26395"/>
    </source>
</evidence>
<dbReference type="STRING" id="1338011.BD94_1613"/>
<dbReference type="EMBL" id="CP007547">
    <property type="protein sequence ID" value="AIL45388.1"/>
    <property type="molecule type" value="Genomic_DNA"/>
</dbReference>
<name>A0A077EFP3_9FLAO</name>
<sequence>MDFMLNPKERAQKYWMGFLYKTLIECEKEFKWLSFEVKGKLLEGKGTLELNNRKYHLKLLCSPFFPNRFERVMVETKNLIKCADTHFNGDGSLCLYHPVFDLKGRPYLDLVEVIPWISEWIYYYDKYLEYKVWLGPEYPHN</sequence>
<dbReference type="HOGENOM" id="CLU_1822339_0_0_10"/>
<accession>A0A077EFP3</accession>
<evidence type="ECO:0000313" key="3">
    <source>
        <dbReference type="Proteomes" id="UP000028933"/>
    </source>
</evidence>
<dbReference type="AlphaFoldDB" id="A0A077EFP3"/>
<dbReference type="KEGG" id="eao:BD94_1613"/>
<reference evidence="2" key="2">
    <citation type="journal article" date="2015" name="Genome Biol. Evol.">
        <title>Complete Genome Sequence and Transcriptomic Analysis of the Novel Pathogen Elizabethkingia anophelis in Response to Oxidative Stress.</title>
        <authorList>
            <person name="Li Y."/>
            <person name="Liu Y."/>
            <person name="Chew S.C."/>
            <person name="Tay M."/>
            <person name="Salido M.M."/>
            <person name="Teo J."/>
            <person name="Lauro F.M."/>
            <person name="Givskov M."/>
            <person name="Yang L."/>
        </authorList>
    </citation>
    <scope>NUCLEOTIDE SEQUENCE</scope>
    <source>
        <strain evidence="2">NUHP1</strain>
    </source>
</reference>